<dbReference type="AlphaFoldDB" id="A0A915DSQ8"/>
<name>A0A915DSQ8_9BILA</name>
<organism evidence="1 2">
    <name type="scientific">Ditylenchus dipsaci</name>
    <dbReference type="NCBI Taxonomy" id="166011"/>
    <lineage>
        <taxon>Eukaryota</taxon>
        <taxon>Metazoa</taxon>
        <taxon>Ecdysozoa</taxon>
        <taxon>Nematoda</taxon>
        <taxon>Chromadorea</taxon>
        <taxon>Rhabditida</taxon>
        <taxon>Tylenchina</taxon>
        <taxon>Tylenchomorpha</taxon>
        <taxon>Sphaerularioidea</taxon>
        <taxon>Anguinidae</taxon>
        <taxon>Anguininae</taxon>
        <taxon>Ditylenchus</taxon>
    </lineage>
</organism>
<dbReference type="Proteomes" id="UP000887574">
    <property type="component" value="Unplaced"/>
</dbReference>
<keyword evidence="1" id="KW-1185">Reference proteome</keyword>
<proteinExistence type="predicted"/>
<reference evidence="2" key="1">
    <citation type="submission" date="2022-11" db="UniProtKB">
        <authorList>
            <consortium name="WormBaseParasite"/>
        </authorList>
    </citation>
    <scope>IDENTIFICATION</scope>
</reference>
<protein>
    <submittedName>
        <fullName evidence="2">Uncharacterized protein</fullName>
    </submittedName>
</protein>
<dbReference type="WBParaSite" id="jg22752">
    <property type="protein sequence ID" value="jg22752"/>
    <property type="gene ID" value="jg22752"/>
</dbReference>
<accession>A0A915DSQ8</accession>
<evidence type="ECO:0000313" key="1">
    <source>
        <dbReference type="Proteomes" id="UP000887574"/>
    </source>
</evidence>
<sequence>MCLEPVSQRYKRCARRTVRLSTYPKFSDPIQYYETPTDAIDAQWTGRGYYKKESLTICCSDVTEGFRKSRTVKDTSY</sequence>
<evidence type="ECO:0000313" key="2">
    <source>
        <dbReference type="WBParaSite" id="jg22752"/>
    </source>
</evidence>